<reference evidence="2" key="1">
    <citation type="submission" date="2021-11" db="EMBL/GenBank/DDBJ databases">
        <title>Vibrio ZSDE26 sp. nov. and Vibrio ZSDZ34 sp. nov., isolated from coastal seawater in Qingdao.</title>
        <authorList>
            <person name="Zhang P."/>
        </authorList>
    </citation>
    <scope>NUCLEOTIDE SEQUENCE</scope>
    <source>
        <strain evidence="2">ZSDE26</strain>
    </source>
</reference>
<protein>
    <submittedName>
        <fullName evidence="2">Uncharacterized protein</fullName>
    </submittedName>
</protein>
<feature type="transmembrane region" description="Helical" evidence="1">
    <location>
        <begin position="7"/>
        <end position="27"/>
    </location>
</feature>
<comment type="caution">
    <text evidence="2">The sequence shown here is derived from an EMBL/GenBank/DDBJ whole genome shotgun (WGS) entry which is preliminary data.</text>
</comment>
<accession>A0A9X2BH71</accession>
<dbReference type="EMBL" id="JAJHVV010000005">
    <property type="protein sequence ID" value="MCK6263661.1"/>
    <property type="molecule type" value="Genomic_DNA"/>
</dbReference>
<keyword evidence="3" id="KW-1185">Reference proteome</keyword>
<gene>
    <name evidence="2" type="ORF">KP803_10290</name>
</gene>
<name>A0A9X2BH71_9VIBR</name>
<feature type="transmembrane region" description="Helical" evidence="1">
    <location>
        <begin position="39"/>
        <end position="62"/>
    </location>
</feature>
<keyword evidence="1" id="KW-0472">Membrane</keyword>
<sequence length="74" mass="8218">MSNTIKVSIALVAVYLLVWAGVLGLPFSDFDKNKVDLWVSYLIFTEEVLSLICLVFIGQLLLKDVKSSLLKTGK</sequence>
<dbReference type="RefSeq" id="WP_248008737.1">
    <property type="nucleotide sequence ID" value="NZ_JAJHVV010000005.1"/>
</dbReference>
<organism evidence="2 3">
    <name type="scientific">Vibrio amylolyticus</name>
    <dbReference type="NCBI Taxonomy" id="2847292"/>
    <lineage>
        <taxon>Bacteria</taxon>
        <taxon>Pseudomonadati</taxon>
        <taxon>Pseudomonadota</taxon>
        <taxon>Gammaproteobacteria</taxon>
        <taxon>Vibrionales</taxon>
        <taxon>Vibrionaceae</taxon>
        <taxon>Vibrio</taxon>
    </lineage>
</organism>
<dbReference type="Proteomes" id="UP001139559">
    <property type="component" value="Unassembled WGS sequence"/>
</dbReference>
<keyword evidence="1" id="KW-1133">Transmembrane helix</keyword>
<evidence type="ECO:0000256" key="1">
    <source>
        <dbReference type="SAM" id="Phobius"/>
    </source>
</evidence>
<dbReference type="AlphaFoldDB" id="A0A9X2BH71"/>
<proteinExistence type="predicted"/>
<keyword evidence="1" id="KW-0812">Transmembrane</keyword>
<evidence type="ECO:0000313" key="2">
    <source>
        <dbReference type="EMBL" id="MCK6263661.1"/>
    </source>
</evidence>
<evidence type="ECO:0000313" key="3">
    <source>
        <dbReference type="Proteomes" id="UP001139559"/>
    </source>
</evidence>